<keyword evidence="1" id="KW-1133">Transmembrane helix</keyword>
<accession>A0A917IDD4</accession>
<keyword evidence="1" id="KW-0812">Transmembrane</keyword>
<organism evidence="2 3">
    <name type="scientific">Microbacterium album</name>
    <dbReference type="NCBI Taxonomy" id="2053191"/>
    <lineage>
        <taxon>Bacteria</taxon>
        <taxon>Bacillati</taxon>
        <taxon>Actinomycetota</taxon>
        <taxon>Actinomycetes</taxon>
        <taxon>Micrococcales</taxon>
        <taxon>Microbacteriaceae</taxon>
        <taxon>Microbacterium</taxon>
    </lineage>
</organism>
<reference evidence="2" key="1">
    <citation type="journal article" date="2014" name="Int. J. Syst. Evol. Microbiol.">
        <title>Complete genome sequence of Corynebacterium casei LMG S-19264T (=DSM 44701T), isolated from a smear-ripened cheese.</title>
        <authorList>
            <consortium name="US DOE Joint Genome Institute (JGI-PGF)"/>
            <person name="Walter F."/>
            <person name="Albersmeier A."/>
            <person name="Kalinowski J."/>
            <person name="Ruckert C."/>
        </authorList>
    </citation>
    <scope>NUCLEOTIDE SEQUENCE</scope>
    <source>
        <strain evidence="2">CGMCC 1.15794</strain>
    </source>
</reference>
<protein>
    <submittedName>
        <fullName evidence="2">Uncharacterized protein</fullName>
    </submittedName>
</protein>
<sequence>MTVHSARVSRRTPDRIVPRRTPDRIVPNGSGIRRAGGVRLLALEACPGDNEEVIPMDSAQVWTVIGVLSAGLFGMMTLMSTMFLRVLRAEIGSVRAEIGSVRTELGGEIGSLRNEMNARLDGLDRDVQFLMRREADRG</sequence>
<gene>
    <name evidence="2" type="ORF">GCM10010921_08320</name>
</gene>
<comment type="caution">
    <text evidence="2">The sequence shown here is derived from an EMBL/GenBank/DDBJ whole genome shotgun (WGS) entry which is preliminary data.</text>
</comment>
<name>A0A917IDD4_9MICO</name>
<keyword evidence="1" id="KW-0472">Membrane</keyword>
<dbReference type="EMBL" id="BMJY01000002">
    <property type="protein sequence ID" value="GGH37993.1"/>
    <property type="molecule type" value="Genomic_DNA"/>
</dbReference>
<proteinExistence type="predicted"/>
<keyword evidence="3" id="KW-1185">Reference proteome</keyword>
<dbReference type="AlphaFoldDB" id="A0A917IDD4"/>
<reference evidence="2" key="2">
    <citation type="submission" date="2020-09" db="EMBL/GenBank/DDBJ databases">
        <authorList>
            <person name="Sun Q."/>
            <person name="Zhou Y."/>
        </authorList>
    </citation>
    <scope>NUCLEOTIDE SEQUENCE</scope>
    <source>
        <strain evidence="2">CGMCC 1.15794</strain>
    </source>
</reference>
<dbReference type="Gene3D" id="1.20.58.130">
    <property type="match status" value="1"/>
</dbReference>
<evidence type="ECO:0000313" key="3">
    <source>
        <dbReference type="Proteomes" id="UP000657592"/>
    </source>
</evidence>
<feature type="transmembrane region" description="Helical" evidence="1">
    <location>
        <begin position="61"/>
        <end position="87"/>
    </location>
</feature>
<evidence type="ECO:0000313" key="2">
    <source>
        <dbReference type="EMBL" id="GGH37993.1"/>
    </source>
</evidence>
<dbReference type="Proteomes" id="UP000657592">
    <property type="component" value="Unassembled WGS sequence"/>
</dbReference>
<evidence type="ECO:0000256" key="1">
    <source>
        <dbReference type="SAM" id="Phobius"/>
    </source>
</evidence>